<proteinExistence type="predicted"/>
<dbReference type="AlphaFoldDB" id="A6KKX9"/>
<dbReference type="EMBL" id="CH474062">
    <property type="protein sequence ID" value="EDL85137.1"/>
    <property type="molecule type" value="Genomic_DNA"/>
</dbReference>
<reference evidence="1 2" key="1">
    <citation type="submission" date="2005-09" db="EMBL/GenBank/DDBJ databases">
        <authorList>
            <person name="Mural R.J."/>
            <person name="Li P.W."/>
            <person name="Adams M.D."/>
            <person name="Amanatides P.G."/>
            <person name="Baden-Tillson H."/>
            <person name="Barnstead M."/>
            <person name="Chin S.H."/>
            <person name="Dew I."/>
            <person name="Evans C.A."/>
            <person name="Ferriera S."/>
            <person name="Flanigan M."/>
            <person name="Fosler C."/>
            <person name="Glodek A."/>
            <person name="Gu Z."/>
            <person name="Holt R.A."/>
            <person name="Jennings D."/>
            <person name="Kraft C.L."/>
            <person name="Lu F."/>
            <person name="Nguyen T."/>
            <person name="Nusskern D.R."/>
            <person name="Pfannkoch C.M."/>
            <person name="Sitter C."/>
            <person name="Sutton G.G."/>
            <person name="Venter J.C."/>
            <person name="Wang Z."/>
            <person name="Woodage T."/>
            <person name="Zheng X.H."/>
            <person name="Zhong F."/>
        </authorList>
    </citation>
    <scope>NUCLEOTIDE SEQUENCE [LARGE SCALE GENOMIC DNA]</scope>
    <source>
        <strain>BN</strain>
        <strain evidence="2">Sprague-Dawley</strain>
    </source>
</reference>
<sequence>MSLFRSGNCLECQDHDAALQ</sequence>
<accession>A6KKX9</accession>
<name>A6KKX9_RAT</name>
<evidence type="ECO:0000313" key="1">
    <source>
        <dbReference type="EMBL" id="EDL85137.1"/>
    </source>
</evidence>
<organism evidence="1 2">
    <name type="scientific">Rattus norvegicus</name>
    <name type="common">Rat</name>
    <dbReference type="NCBI Taxonomy" id="10116"/>
    <lineage>
        <taxon>Eukaryota</taxon>
        <taxon>Metazoa</taxon>
        <taxon>Chordata</taxon>
        <taxon>Craniata</taxon>
        <taxon>Vertebrata</taxon>
        <taxon>Euteleostomi</taxon>
        <taxon>Mammalia</taxon>
        <taxon>Eutheria</taxon>
        <taxon>Euarchontoglires</taxon>
        <taxon>Glires</taxon>
        <taxon>Rodentia</taxon>
        <taxon>Myomorpha</taxon>
        <taxon>Muroidea</taxon>
        <taxon>Muridae</taxon>
        <taxon>Murinae</taxon>
        <taxon>Rattus</taxon>
    </lineage>
</organism>
<gene>
    <name evidence="1" type="ORF">rCG_40848</name>
</gene>
<evidence type="ECO:0000313" key="2">
    <source>
        <dbReference type="Proteomes" id="UP000234681"/>
    </source>
</evidence>
<feature type="non-terminal residue" evidence="1">
    <location>
        <position position="20"/>
    </location>
</feature>
<dbReference type="Proteomes" id="UP000234681">
    <property type="component" value="Chromosome 3"/>
</dbReference>
<protein>
    <submittedName>
        <fullName evidence="1">RCG40848</fullName>
    </submittedName>
</protein>